<keyword evidence="3 4" id="KW-0472">Membrane</keyword>
<dbReference type="OrthoDB" id="9804124at2"/>
<dbReference type="SUPFAM" id="SSF56601">
    <property type="entry name" value="beta-lactamase/transpeptidase-like"/>
    <property type="match status" value="1"/>
</dbReference>
<dbReference type="Gene3D" id="3.90.1310.10">
    <property type="entry name" value="Penicillin-binding protein 2a (Domain 2)"/>
    <property type="match status" value="1"/>
</dbReference>
<dbReference type="PANTHER" id="PTHR30627">
    <property type="entry name" value="PEPTIDOGLYCAN D,D-TRANSPEPTIDASE"/>
    <property type="match status" value="1"/>
</dbReference>
<dbReference type="RefSeq" id="WP_090248403.1">
    <property type="nucleotide sequence ID" value="NZ_FPAS01000002.1"/>
</dbReference>
<keyword evidence="6" id="KW-0131">Cell cycle</keyword>
<accession>A0A1I6ZZA4</accession>
<evidence type="ECO:0000256" key="1">
    <source>
        <dbReference type="ARBA" id="ARBA00004370"/>
    </source>
</evidence>
<dbReference type="InterPro" id="IPR050515">
    <property type="entry name" value="Beta-lactam/transpept"/>
</dbReference>
<dbReference type="STRING" id="477690.SAMN05216474_1752"/>
<dbReference type="SUPFAM" id="SSF54184">
    <property type="entry name" value="Penicillin-binding protein 2x (pbp-2x), c-terminal domain"/>
    <property type="match status" value="1"/>
</dbReference>
<feature type="transmembrane region" description="Helical" evidence="4">
    <location>
        <begin position="12"/>
        <end position="34"/>
    </location>
</feature>
<dbReference type="EMBL" id="FPAS01000002">
    <property type="protein sequence ID" value="SFT67993.1"/>
    <property type="molecule type" value="Genomic_DNA"/>
</dbReference>
<dbReference type="AlphaFoldDB" id="A0A1I6ZZA4"/>
<sequence>MDKNNKHIVLRTYLIYFGFVAIMLTVIVKSFMIYKDGRTNLFVSSSEKIEFKTAEIIPRRGEILDANLSPLVTSVSFYDIYMDTKVIKEDVWREGIEGLSKGLAELFPEKSAREWREYLSRERARKNQYCRIQRRVTNDTRKKLRALPIFKLGKYKGGIIDQEEIIIRQKPHEDLLKRTLGYVRYREDDTLEVGIEGAFNEYLQGQNGEIIQQKISNSWKTTGPITKETQDGADVVTTIDKDIQEVAHTELLRQLQTKGGKYGCAIVMDVKTGFIKAMVNLEENRDGGYSESYNHAIGTIEVPGSTFKLASLMAALEDDKIKLTDTVNAVGRYQYYDRALNDDNKWGYGKITIQRAFEKSSNVISKIIFDNYRNEPEQFLSRLDQFGLTEPLGIDIAGEKAPMINRPGTPQWWGGSIAWMSIGYEVQQTPLQTLAFYNAVANNGKFMKPQFVSEIRQGNEVIKRYEPIVLREKICSQPTIDALQKCLSGVVEHGTGRALRKSFFKLAGKTGTAQIANRNKGYGEIGDQKYIASFCGYFPAENPVYSCIVVVSAPTNDIYGASVSGTVFAEIADKVYSTSLQYQDAINQGSGKFDTPVTKSGNGYELKHVLDELHIRTEGSTSQEWVRTFQQTNGVEFRTAEIQKSLVPKVIGMGLKDAVILLEQAGLKVRSKGVGRVITQSLAPGSAAVVGGIIEIELK</sequence>
<dbReference type="GO" id="GO:0005886">
    <property type="term" value="C:plasma membrane"/>
    <property type="evidence" value="ECO:0007669"/>
    <property type="project" value="TreeGrafter"/>
</dbReference>
<keyword evidence="4" id="KW-0812">Transmembrane</keyword>
<reference evidence="6 7" key="1">
    <citation type="submission" date="2016-10" db="EMBL/GenBank/DDBJ databases">
        <authorList>
            <person name="de Groot N.N."/>
        </authorList>
    </citation>
    <scope>NUCLEOTIDE SEQUENCE [LARGE SCALE GENOMIC DNA]</scope>
    <source>
        <strain evidence="6 7">CGMCC 1.7005</strain>
    </source>
</reference>
<dbReference type="Pfam" id="PF03793">
    <property type="entry name" value="PASTA"/>
    <property type="match status" value="1"/>
</dbReference>
<keyword evidence="4" id="KW-1133">Transmembrane helix</keyword>
<dbReference type="InterPro" id="IPR036138">
    <property type="entry name" value="PBP_dimer_sf"/>
</dbReference>
<keyword evidence="2" id="KW-0121">Carboxypeptidase</keyword>
<feature type="domain" description="PASTA" evidence="5">
    <location>
        <begin position="641"/>
        <end position="699"/>
    </location>
</feature>
<dbReference type="SUPFAM" id="SSF56519">
    <property type="entry name" value="Penicillin binding protein dimerisation domain"/>
    <property type="match status" value="1"/>
</dbReference>
<evidence type="ECO:0000313" key="6">
    <source>
        <dbReference type="EMBL" id="SFT67993.1"/>
    </source>
</evidence>
<dbReference type="GO" id="GO:0071555">
    <property type="term" value="P:cell wall organization"/>
    <property type="evidence" value="ECO:0007669"/>
    <property type="project" value="TreeGrafter"/>
</dbReference>
<evidence type="ECO:0000313" key="7">
    <source>
        <dbReference type="Proteomes" id="UP000236454"/>
    </source>
</evidence>
<keyword evidence="6" id="KW-0132">Cell division</keyword>
<gene>
    <name evidence="6" type="ORF">SAMN05216474_1752</name>
</gene>
<dbReference type="SMART" id="SM00740">
    <property type="entry name" value="PASTA"/>
    <property type="match status" value="1"/>
</dbReference>
<proteinExistence type="predicted"/>
<dbReference type="GO" id="GO:0051301">
    <property type="term" value="P:cell division"/>
    <property type="evidence" value="ECO:0007669"/>
    <property type="project" value="UniProtKB-KW"/>
</dbReference>
<comment type="subcellular location">
    <subcellularLocation>
        <location evidence="1">Membrane</location>
    </subcellularLocation>
</comment>
<dbReference type="Pfam" id="PF00905">
    <property type="entry name" value="Transpeptidase"/>
    <property type="match status" value="1"/>
</dbReference>
<dbReference type="Gene3D" id="3.30.450.330">
    <property type="match status" value="1"/>
</dbReference>
<keyword evidence="2" id="KW-0378">Hydrolase</keyword>
<dbReference type="InterPro" id="IPR012338">
    <property type="entry name" value="Beta-lactam/transpept-like"/>
</dbReference>
<evidence type="ECO:0000256" key="4">
    <source>
        <dbReference type="SAM" id="Phobius"/>
    </source>
</evidence>
<organism evidence="6 7">
    <name type="scientific">Lishizhenia tianjinensis</name>
    <dbReference type="NCBI Taxonomy" id="477690"/>
    <lineage>
        <taxon>Bacteria</taxon>
        <taxon>Pseudomonadati</taxon>
        <taxon>Bacteroidota</taxon>
        <taxon>Flavobacteriia</taxon>
        <taxon>Flavobacteriales</taxon>
        <taxon>Crocinitomicaceae</taxon>
        <taxon>Lishizhenia</taxon>
    </lineage>
</organism>
<evidence type="ECO:0000256" key="2">
    <source>
        <dbReference type="ARBA" id="ARBA00022645"/>
    </source>
</evidence>
<dbReference type="Pfam" id="PF03717">
    <property type="entry name" value="PBP_dimer"/>
    <property type="match status" value="1"/>
</dbReference>
<dbReference type="GO" id="GO:0008658">
    <property type="term" value="F:penicillin binding"/>
    <property type="evidence" value="ECO:0007669"/>
    <property type="project" value="InterPro"/>
</dbReference>
<protein>
    <submittedName>
        <fullName evidence="6">Cell division protein FtsI (Penicillin-binding protein 3)</fullName>
    </submittedName>
</protein>
<dbReference type="InterPro" id="IPR001460">
    <property type="entry name" value="PCN-bd_Tpept"/>
</dbReference>
<evidence type="ECO:0000256" key="3">
    <source>
        <dbReference type="ARBA" id="ARBA00023136"/>
    </source>
</evidence>
<dbReference type="Proteomes" id="UP000236454">
    <property type="component" value="Unassembled WGS sequence"/>
</dbReference>
<evidence type="ECO:0000259" key="5">
    <source>
        <dbReference type="PROSITE" id="PS51178"/>
    </source>
</evidence>
<name>A0A1I6ZZA4_9FLAO</name>
<dbReference type="Gene3D" id="3.40.710.10">
    <property type="entry name" value="DD-peptidase/beta-lactamase superfamily"/>
    <property type="match status" value="1"/>
</dbReference>
<dbReference type="InterPro" id="IPR005543">
    <property type="entry name" value="PASTA_dom"/>
</dbReference>
<dbReference type="CDD" id="cd06575">
    <property type="entry name" value="PASTA_Pbp2x-like_2"/>
    <property type="match status" value="1"/>
</dbReference>
<dbReference type="PANTHER" id="PTHR30627:SF1">
    <property type="entry name" value="PEPTIDOGLYCAN D,D-TRANSPEPTIDASE FTSI"/>
    <property type="match status" value="1"/>
</dbReference>
<dbReference type="InterPro" id="IPR005311">
    <property type="entry name" value="PBP_dimer"/>
</dbReference>
<dbReference type="PROSITE" id="PS51178">
    <property type="entry name" value="PASTA"/>
    <property type="match status" value="1"/>
</dbReference>
<keyword evidence="2" id="KW-0645">Protease</keyword>
<keyword evidence="7" id="KW-1185">Reference proteome</keyword>
<dbReference type="GO" id="GO:0004180">
    <property type="term" value="F:carboxypeptidase activity"/>
    <property type="evidence" value="ECO:0007669"/>
    <property type="project" value="UniProtKB-KW"/>
</dbReference>